<keyword evidence="2" id="KW-1185">Reference proteome</keyword>
<accession>A0A6A6J2S9</accession>
<reference evidence="1" key="1">
    <citation type="journal article" date="2020" name="Stud. Mycol.">
        <title>101 Dothideomycetes genomes: a test case for predicting lifestyles and emergence of pathogens.</title>
        <authorList>
            <person name="Haridas S."/>
            <person name="Albert R."/>
            <person name="Binder M."/>
            <person name="Bloem J."/>
            <person name="Labutti K."/>
            <person name="Salamov A."/>
            <person name="Andreopoulos B."/>
            <person name="Baker S."/>
            <person name="Barry K."/>
            <person name="Bills G."/>
            <person name="Bluhm B."/>
            <person name="Cannon C."/>
            <person name="Castanera R."/>
            <person name="Culley D."/>
            <person name="Daum C."/>
            <person name="Ezra D."/>
            <person name="Gonzalez J."/>
            <person name="Henrissat B."/>
            <person name="Kuo A."/>
            <person name="Liang C."/>
            <person name="Lipzen A."/>
            <person name="Lutzoni F."/>
            <person name="Magnuson J."/>
            <person name="Mondo S."/>
            <person name="Nolan M."/>
            <person name="Ohm R."/>
            <person name="Pangilinan J."/>
            <person name="Park H.-J."/>
            <person name="Ramirez L."/>
            <person name="Alfaro M."/>
            <person name="Sun H."/>
            <person name="Tritt A."/>
            <person name="Yoshinaga Y."/>
            <person name="Zwiers L.-H."/>
            <person name="Turgeon B."/>
            <person name="Goodwin S."/>
            <person name="Spatafora J."/>
            <person name="Crous P."/>
            <person name="Grigoriev I."/>
        </authorList>
    </citation>
    <scope>NUCLEOTIDE SEQUENCE</scope>
    <source>
        <strain evidence="1">CBS 122368</strain>
    </source>
</reference>
<gene>
    <name evidence="1" type="ORF">BU26DRAFT_37137</name>
</gene>
<name>A0A6A6J2S9_9PLEO</name>
<proteinExistence type="predicted"/>
<dbReference type="OrthoDB" id="3350591at2759"/>
<dbReference type="GeneID" id="54575857"/>
<dbReference type="Proteomes" id="UP000800094">
    <property type="component" value="Unassembled WGS sequence"/>
</dbReference>
<sequence>MAAGHSPEHESLSQKQNREIEDILSSTQDVAQQIDEISKVRGWFRPEEDSKFYPLIQDYLGGKLDLAALSAKLFPPMDEAISANRSGDIDLMDLWYSVIHSSKRISYRDTESQSKIVAFMEAFKNHSDPPSQSKEPFYAVLPAFNMASREAYNNSPGAGAGFFDPEIQAWANYNYFLACLTKDGIDDIYLYAIWAMREALENVQKDEDVDERMKPATACQKYDAYVPAAAVWVFALGTKLYEKEQDLTPTNRNQGNPARGGELWTGRAEFSKERWGLWKRRFQEISGMEELKKETRDVAREAVEAMEKAEGE</sequence>
<dbReference type="AlphaFoldDB" id="A0A6A6J2S9"/>
<protein>
    <submittedName>
        <fullName evidence="1">Uncharacterized protein</fullName>
    </submittedName>
</protein>
<dbReference type="Pfam" id="PF12311">
    <property type="entry name" value="DUF3632"/>
    <property type="match status" value="1"/>
</dbReference>
<dbReference type="PANTHER" id="PTHR38797">
    <property type="entry name" value="NUCLEAR PORE COMPLEX PROTEIN NUP85-RELATED"/>
    <property type="match status" value="1"/>
</dbReference>
<dbReference type="InterPro" id="IPR022085">
    <property type="entry name" value="OpdG"/>
</dbReference>
<organism evidence="1 2">
    <name type="scientific">Trematosphaeria pertusa</name>
    <dbReference type="NCBI Taxonomy" id="390896"/>
    <lineage>
        <taxon>Eukaryota</taxon>
        <taxon>Fungi</taxon>
        <taxon>Dikarya</taxon>
        <taxon>Ascomycota</taxon>
        <taxon>Pezizomycotina</taxon>
        <taxon>Dothideomycetes</taxon>
        <taxon>Pleosporomycetidae</taxon>
        <taxon>Pleosporales</taxon>
        <taxon>Massarineae</taxon>
        <taxon>Trematosphaeriaceae</taxon>
        <taxon>Trematosphaeria</taxon>
    </lineage>
</organism>
<evidence type="ECO:0000313" key="1">
    <source>
        <dbReference type="EMBL" id="KAF2257154.1"/>
    </source>
</evidence>
<dbReference type="RefSeq" id="XP_033692158.1">
    <property type="nucleotide sequence ID" value="XM_033822527.1"/>
</dbReference>
<dbReference type="PANTHER" id="PTHR38797:SF4">
    <property type="entry name" value="NUCLEAR PORE COMPLEX PROTEIN NUP85"/>
    <property type="match status" value="1"/>
</dbReference>
<dbReference type="EMBL" id="ML987189">
    <property type="protein sequence ID" value="KAF2257154.1"/>
    <property type="molecule type" value="Genomic_DNA"/>
</dbReference>
<dbReference type="InterPro" id="IPR053204">
    <property type="entry name" value="Oxopyrrolidines_Biosynth-assoc"/>
</dbReference>
<evidence type="ECO:0000313" key="2">
    <source>
        <dbReference type="Proteomes" id="UP000800094"/>
    </source>
</evidence>